<keyword evidence="2" id="KW-1185">Reference proteome</keyword>
<name>A0AAD6QRB1_9ROSI</name>
<protein>
    <submittedName>
        <fullName evidence="1">Uncharacterized protein</fullName>
    </submittedName>
</protein>
<reference evidence="1" key="1">
    <citation type="journal article" date="2023" name="Mol. Ecol. Resour.">
        <title>Chromosome-level genome assembly of a triploid poplar Populus alba 'Berolinensis'.</title>
        <authorList>
            <person name="Chen S."/>
            <person name="Yu Y."/>
            <person name="Wang X."/>
            <person name="Wang S."/>
            <person name="Zhang T."/>
            <person name="Zhou Y."/>
            <person name="He R."/>
            <person name="Meng N."/>
            <person name="Wang Y."/>
            <person name="Liu W."/>
            <person name="Liu Z."/>
            <person name="Liu J."/>
            <person name="Guo Q."/>
            <person name="Huang H."/>
            <person name="Sederoff R.R."/>
            <person name="Wang G."/>
            <person name="Qu G."/>
            <person name="Chen S."/>
        </authorList>
    </citation>
    <scope>NUCLEOTIDE SEQUENCE</scope>
    <source>
        <strain evidence="1">SC-2020</strain>
    </source>
</reference>
<dbReference type="Proteomes" id="UP001164929">
    <property type="component" value="Chromosome 6"/>
</dbReference>
<organism evidence="1 2">
    <name type="scientific">Populus alba x Populus x berolinensis</name>
    <dbReference type="NCBI Taxonomy" id="444605"/>
    <lineage>
        <taxon>Eukaryota</taxon>
        <taxon>Viridiplantae</taxon>
        <taxon>Streptophyta</taxon>
        <taxon>Embryophyta</taxon>
        <taxon>Tracheophyta</taxon>
        <taxon>Spermatophyta</taxon>
        <taxon>Magnoliopsida</taxon>
        <taxon>eudicotyledons</taxon>
        <taxon>Gunneridae</taxon>
        <taxon>Pentapetalae</taxon>
        <taxon>rosids</taxon>
        <taxon>fabids</taxon>
        <taxon>Malpighiales</taxon>
        <taxon>Salicaceae</taxon>
        <taxon>Saliceae</taxon>
        <taxon>Populus</taxon>
    </lineage>
</organism>
<sequence length="47" mass="5110">MLLQLVDGVNCPAFWFGNVTRSSGLFCSASGTLLVRLLNPVDYIALH</sequence>
<gene>
    <name evidence="1" type="ORF">NC653_017670</name>
</gene>
<evidence type="ECO:0000313" key="1">
    <source>
        <dbReference type="EMBL" id="KAJ6994957.1"/>
    </source>
</evidence>
<proteinExistence type="predicted"/>
<accession>A0AAD6QRB1</accession>
<dbReference type="EMBL" id="JAQIZT010000006">
    <property type="protein sequence ID" value="KAJ6994957.1"/>
    <property type="molecule type" value="Genomic_DNA"/>
</dbReference>
<evidence type="ECO:0000313" key="2">
    <source>
        <dbReference type="Proteomes" id="UP001164929"/>
    </source>
</evidence>
<dbReference type="AlphaFoldDB" id="A0AAD6QRB1"/>
<comment type="caution">
    <text evidence="1">The sequence shown here is derived from an EMBL/GenBank/DDBJ whole genome shotgun (WGS) entry which is preliminary data.</text>
</comment>